<evidence type="ECO:0000313" key="2">
    <source>
        <dbReference type="Proteomes" id="UP000827872"/>
    </source>
</evidence>
<proteinExistence type="predicted"/>
<dbReference type="Proteomes" id="UP000827872">
    <property type="component" value="Linkage Group LG09"/>
</dbReference>
<keyword evidence="2" id="KW-1185">Reference proteome</keyword>
<organism evidence="1 2">
    <name type="scientific">Sphaerodactylus townsendi</name>
    <dbReference type="NCBI Taxonomy" id="933632"/>
    <lineage>
        <taxon>Eukaryota</taxon>
        <taxon>Metazoa</taxon>
        <taxon>Chordata</taxon>
        <taxon>Craniata</taxon>
        <taxon>Vertebrata</taxon>
        <taxon>Euteleostomi</taxon>
        <taxon>Lepidosauria</taxon>
        <taxon>Squamata</taxon>
        <taxon>Bifurcata</taxon>
        <taxon>Gekkota</taxon>
        <taxon>Sphaerodactylidae</taxon>
        <taxon>Sphaerodactylus</taxon>
    </lineage>
</organism>
<reference evidence="1" key="1">
    <citation type="submission" date="2021-08" db="EMBL/GenBank/DDBJ databases">
        <title>The first chromosome-level gecko genome reveals the dynamic sex chromosomes of Neotropical dwarf geckos (Sphaerodactylidae: Sphaerodactylus).</title>
        <authorList>
            <person name="Pinto B.J."/>
            <person name="Keating S.E."/>
            <person name="Gamble T."/>
        </authorList>
    </citation>
    <scope>NUCLEOTIDE SEQUENCE</scope>
    <source>
        <strain evidence="1">TG3544</strain>
    </source>
</reference>
<comment type="caution">
    <text evidence="1">The sequence shown here is derived from an EMBL/GenBank/DDBJ whole genome shotgun (WGS) entry which is preliminary data.</text>
</comment>
<accession>A0ACB8FCG3</accession>
<gene>
    <name evidence="1" type="primary">SERPINB1_1</name>
    <name evidence="1" type="ORF">K3G42_007017</name>
</gene>
<sequence>MDKLASANAHFALDLFQKFKEANPTGNIFYSPFSISSALAMVFLGARENTAVQLAKTFHFDAIQDLHSRFQALNAKLNPTDAPYVLKVANRLYGEKSYSFLQDFLTSTQKLYGAEMSPVDFQNAAAAAEKEINQWVEKQTEGKIPDLLPEGSLNEMTRLVLVNAIYFKGSWAEQFSREGYEEKPFRVSKKEKKTVKMMYMKKKFPFRYIPECKCRVLELPYKGEELSMIILLPDDIEDNSTGLEQLQKQLTLANLQEWTQPGKMSSFHDVHLHLPKFKLEESYDLKSSLCALGVLDVFDSSKANLSGMSGRRDLHVSKIVHKSFIEVNEEGTEAAAATAVMAMLCSLPMEEDFNADHPFLFFIRHNPTKSILFFGRFVSP</sequence>
<protein>
    <submittedName>
        <fullName evidence="1">Leukocyte elastase inhibitor</fullName>
    </submittedName>
</protein>
<evidence type="ECO:0000313" key="1">
    <source>
        <dbReference type="EMBL" id="KAH8002960.1"/>
    </source>
</evidence>
<dbReference type="EMBL" id="CM037622">
    <property type="protein sequence ID" value="KAH8002960.1"/>
    <property type="molecule type" value="Genomic_DNA"/>
</dbReference>
<name>A0ACB8FCG3_9SAUR</name>